<evidence type="ECO:0000256" key="4">
    <source>
        <dbReference type="ARBA" id="ARBA00022840"/>
    </source>
</evidence>
<dbReference type="CDD" id="cd18787">
    <property type="entry name" value="SF2_C_DEAD"/>
    <property type="match status" value="1"/>
</dbReference>
<dbReference type="Gene3D" id="3.40.50.300">
    <property type="entry name" value="P-loop containing nucleotide triphosphate hydrolases"/>
    <property type="match status" value="1"/>
</dbReference>
<gene>
    <name evidence="6" type="ORF">PXEA_LOCUS25369</name>
</gene>
<dbReference type="PROSITE" id="PS51194">
    <property type="entry name" value="HELICASE_CTER"/>
    <property type="match status" value="1"/>
</dbReference>
<dbReference type="Pfam" id="PF00271">
    <property type="entry name" value="Helicase_C"/>
    <property type="match status" value="1"/>
</dbReference>
<dbReference type="PANTHER" id="PTHR47959">
    <property type="entry name" value="ATP-DEPENDENT RNA HELICASE RHLE-RELATED"/>
    <property type="match status" value="1"/>
</dbReference>
<evidence type="ECO:0000313" key="6">
    <source>
        <dbReference type="EMBL" id="VEL31929.1"/>
    </source>
</evidence>
<evidence type="ECO:0000256" key="1">
    <source>
        <dbReference type="ARBA" id="ARBA00022741"/>
    </source>
</evidence>
<dbReference type="SUPFAM" id="SSF52540">
    <property type="entry name" value="P-loop containing nucleoside triphosphate hydrolases"/>
    <property type="match status" value="1"/>
</dbReference>
<dbReference type="OrthoDB" id="10259843at2759"/>
<dbReference type="InterPro" id="IPR050079">
    <property type="entry name" value="DEAD_box_RNA_helicase"/>
</dbReference>
<organism evidence="6 7">
    <name type="scientific">Protopolystoma xenopodis</name>
    <dbReference type="NCBI Taxonomy" id="117903"/>
    <lineage>
        <taxon>Eukaryota</taxon>
        <taxon>Metazoa</taxon>
        <taxon>Spiralia</taxon>
        <taxon>Lophotrochozoa</taxon>
        <taxon>Platyhelminthes</taxon>
        <taxon>Monogenea</taxon>
        <taxon>Polyopisthocotylea</taxon>
        <taxon>Polystomatidea</taxon>
        <taxon>Polystomatidae</taxon>
        <taxon>Protopolystoma</taxon>
    </lineage>
</organism>
<dbReference type="GO" id="GO:0005829">
    <property type="term" value="C:cytosol"/>
    <property type="evidence" value="ECO:0007669"/>
    <property type="project" value="TreeGrafter"/>
</dbReference>
<keyword evidence="7" id="KW-1185">Reference proteome</keyword>
<sequence length="144" mass="16377">MRNPVRVFINQNTALAQQLHQEFVRVRPQNEEHREAILASLVFRGFSKRTIVFFPTKRQAHHAHILLGLMGLSCAELHGDMTQAQRLEALRRFSQLETDKKNVASKGESNESVVQLPTIDVLLATDLAARGLDIPNVHTVSYYY</sequence>
<accession>A0A448X9Z7</accession>
<dbReference type="AlphaFoldDB" id="A0A448X9Z7"/>
<keyword evidence="4" id="KW-0067">ATP-binding</keyword>
<dbReference type="GO" id="GO:0016787">
    <property type="term" value="F:hydrolase activity"/>
    <property type="evidence" value="ECO:0007669"/>
    <property type="project" value="UniProtKB-KW"/>
</dbReference>
<evidence type="ECO:0000259" key="5">
    <source>
        <dbReference type="PROSITE" id="PS51194"/>
    </source>
</evidence>
<reference evidence="6" key="1">
    <citation type="submission" date="2018-11" db="EMBL/GenBank/DDBJ databases">
        <authorList>
            <consortium name="Pathogen Informatics"/>
        </authorList>
    </citation>
    <scope>NUCLEOTIDE SEQUENCE</scope>
</reference>
<proteinExistence type="predicted"/>
<dbReference type="EMBL" id="CAAALY010128162">
    <property type="protein sequence ID" value="VEL31929.1"/>
    <property type="molecule type" value="Genomic_DNA"/>
</dbReference>
<evidence type="ECO:0000256" key="2">
    <source>
        <dbReference type="ARBA" id="ARBA00022801"/>
    </source>
</evidence>
<dbReference type="InterPro" id="IPR001650">
    <property type="entry name" value="Helicase_C-like"/>
</dbReference>
<dbReference type="GO" id="GO:0003724">
    <property type="term" value="F:RNA helicase activity"/>
    <property type="evidence" value="ECO:0007669"/>
    <property type="project" value="TreeGrafter"/>
</dbReference>
<feature type="domain" description="Helicase C-terminal" evidence="5">
    <location>
        <begin position="18"/>
        <end position="144"/>
    </location>
</feature>
<name>A0A448X9Z7_9PLAT</name>
<evidence type="ECO:0000313" key="7">
    <source>
        <dbReference type="Proteomes" id="UP000784294"/>
    </source>
</evidence>
<keyword evidence="1" id="KW-0547">Nucleotide-binding</keyword>
<protein>
    <recommendedName>
        <fullName evidence="5">Helicase C-terminal domain-containing protein</fullName>
    </recommendedName>
</protein>
<evidence type="ECO:0000256" key="3">
    <source>
        <dbReference type="ARBA" id="ARBA00022806"/>
    </source>
</evidence>
<keyword evidence="3" id="KW-0347">Helicase</keyword>
<dbReference type="Proteomes" id="UP000784294">
    <property type="component" value="Unassembled WGS sequence"/>
</dbReference>
<dbReference type="GO" id="GO:0005524">
    <property type="term" value="F:ATP binding"/>
    <property type="evidence" value="ECO:0007669"/>
    <property type="project" value="UniProtKB-KW"/>
</dbReference>
<dbReference type="InterPro" id="IPR027417">
    <property type="entry name" value="P-loop_NTPase"/>
</dbReference>
<dbReference type="PANTHER" id="PTHR47959:SF1">
    <property type="entry name" value="ATP-DEPENDENT RNA HELICASE DBPA"/>
    <property type="match status" value="1"/>
</dbReference>
<keyword evidence="2" id="KW-0378">Hydrolase</keyword>
<comment type="caution">
    <text evidence="6">The sequence shown here is derived from an EMBL/GenBank/DDBJ whole genome shotgun (WGS) entry which is preliminary data.</text>
</comment>